<keyword evidence="5 8" id="KW-0812">Transmembrane</keyword>
<comment type="similarity">
    <text evidence="2">Belongs to the autoinducer-2 exporter (AI-2E) (TC 2.A.86) family.</text>
</comment>
<evidence type="ECO:0000256" key="6">
    <source>
        <dbReference type="ARBA" id="ARBA00022989"/>
    </source>
</evidence>
<dbReference type="EMBL" id="QZJF01000017">
    <property type="protein sequence ID" value="RJR26956.1"/>
    <property type="molecule type" value="Genomic_DNA"/>
</dbReference>
<comment type="subcellular location">
    <subcellularLocation>
        <location evidence="1">Cell membrane</location>
        <topology evidence="1">Multi-pass membrane protein</topology>
    </subcellularLocation>
</comment>
<dbReference type="PANTHER" id="PTHR21716:SF53">
    <property type="entry name" value="PERMEASE PERM-RELATED"/>
    <property type="match status" value="1"/>
</dbReference>
<evidence type="ECO:0000256" key="2">
    <source>
        <dbReference type="ARBA" id="ARBA00009773"/>
    </source>
</evidence>
<feature type="transmembrane region" description="Helical" evidence="8">
    <location>
        <begin position="221"/>
        <end position="246"/>
    </location>
</feature>
<evidence type="ECO:0000256" key="8">
    <source>
        <dbReference type="SAM" id="Phobius"/>
    </source>
</evidence>
<dbReference type="GO" id="GO:0005886">
    <property type="term" value="C:plasma membrane"/>
    <property type="evidence" value="ECO:0007669"/>
    <property type="project" value="UniProtKB-SubCell"/>
</dbReference>
<evidence type="ECO:0000313" key="9">
    <source>
        <dbReference type="EMBL" id="RJR26956.1"/>
    </source>
</evidence>
<dbReference type="PANTHER" id="PTHR21716">
    <property type="entry name" value="TRANSMEMBRANE PROTEIN"/>
    <property type="match status" value="1"/>
</dbReference>
<keyword evidence="4" id="KW-1003">Cell membrane</keyword>
<keyword evidence="3" id="KW-0813">Transport</keyword>
<reference evidence="9 10" key="1">
    <citation type="journal article" date="2017" name="ISME J.">
        <title>Energy and carbon metabolisms in a deep terrestrial subsurface fluid microbial community.</title>
        <authorList>
            <person name="Momper L."/>
            <person name="Jungbluth S.P."/>
            <person name="Lee M.D."/>
            <person name="Amend J.P."/>
        </authorList>
    </citation>
    <scope>NUCLEOTIDE SEQUENCE [LARGE SCALE GENOMIC DNA]</scope>
    <source>
        <strain evidence="9">SURF_46</strain>
    </source>
</reference>
<dbReference type="GO" id="GO:0055085">
    <property type="term" value="P:transmembrane transport"/>
    <property type="evidence" value="ECO:0007669"/>
    <property type="project" value="TreeGrafter"/>
</dbReference>
<gene>
    <name evidence="9" type="ORF">C4561_04235</name>
</gene>
<proteinExistence type="inferred from homology"/>
<protein>
    <submittedName>
        <fullName evidence="9">AI-2E family transporter</fullName>
    </submittedName>
</protein>
<name>A0A3A4ZK76_UNCKA</name>
<sequence length="329" mass="35731">MDKQVVISTRTIITTLLLVLAGFVVYRLGTVISIFLIALLIVFALEPVIRYMMRGVILNRQVSRGLAVIVTYVVMLLLLAGVISVGLPPFIIESQKLLKSLGTILQSFQLTDNTAVKLPDILPEASKLSGGVLSATLSIFSNLATIFSIFIMSLYMSLDWENLKIKFASMFPDKTKEAVADTINEIETSIGHWVKGEMVLMVVVGLLSLIGLLALEVKYPLALALISGLLEIVPMLGPILAAILAAIIGFADAPVKGIGVIVMYTVIQQFENNILVPKVMQKVSGFSPLIILLALLIGSEFFGVVGAIMSVPFTMILTILLKRFLRNQV</sequence>
<keyword evidence="6 8" id="KW-1133">Transmembrane helix</keyword>
<feature type="transmembrane region" description="Helical" evidence="8">
    <location>
        <begin position="65"/>
        <end position="92"/>
    </location>
</feature>
<evidence type="ECO:0000313" key="10">
    <source>
        <dbReference type="Proteomes" id="UP000265540"/>
    </source>
</evidence>
<comment type="caution">
    <text evidence="9">The sequence shown here is derived from an EMBL/GenBank/DDBJ whole genome shotgun (WGS) entry which is preliminary data.</text>
</comment>
<feature type="transmembrane region" description="Helical" evidence="8">
    <location>
        <begin position="7"/>
        <end position="26"/>
    </location>
</feature>
<dbReference type="InterPro" id="IPR002549">
    <property type="entry name" value="AI-2E-like"/>
</dbReference>
<dbReference type="AlphaFoldDB" id="A0A3A4ZK76"/>
<keyword evidence="7 8" id="KW-0472">Membrane</keyword>
<feature type="transmembrane region" description="Helical" evidence="8">
    <location>
        <begin position="132"/>
        <end position="156"/>
    </location>
</feature>
<dbReference type="Pfam" id="PF01594">
    <property type="entry name" value="AI-2E_transport"/>
    <property type="match status" value="1"/>
</dbReference>
<organism evidence="9 10">
    <name type="scientific">candidate division WWE3 bacterium</name>
    <dbReference type="NCBI Taxonomy" id="2053526"/>
    <lineage>
        <taxon>Bacteria</taxon>
        <taxon>Katanobacteria</taxon>
    </lineage>
</organism>
<dbReference type="Proteomes" id="UP000265540">
    <property type="component" value="Unassembled WGS sequence"/>
</dbReference>
<evidence type="ECO:0000256" key="4">
    <source>
        <dbReference type="ARBA" id="ARBA00022475"/>
    </source>
</evidence>
<feature type="transmembrane region" description="Helical" evidence="8">
    <location>
        <begin position="32"/>
        <end position="53"/>
    </location>
</feature>
<evidence type="ECO:0000256" key="7">
    <source>
        <dbReference type="ARBA" id="ARBA00023136"/>
    </source>
</evidence>
<evidence type="ECO:0000256" key="3">
    <source>
        <dbReference type="ARBA" id="ARBA00022448"/>
    </source>
</evidence>
<evidence type="ECO:0000256" key="1">
    <source>
        <dbReference type="ARBA" id="ARBA00004651"/>
    </source>
</evidence>
<feature type="transmembrane region" description="Helical" evidence="8">
    <location>
        <begin position="198"/>
        <end position="215"/>
    </location>
</feature>
<accession>A0A3A4ZK76</accession>
<feature type="transmembrane region" description="Helical" evidence="8">
    <location>
        <begin position="290"/>
        <end position="321"/>
    </location>
</feature>
<evidence type="ECO:0000256" key="5">
    <source>
        <dbReference type="ARBA" id="ARBA00022692"/>
    </source>
</evidence>